<evidence type="ECO:0000259" key="5">
    <source>
        <dbReference type="Pfam" id="PF00156"/>
    </source>
</evidence>
<keyword evidence="2 4" id="KW-0238">DNA-binding</keyword>
<comment type="similarity">
    <text evidence="4">Belongs to the purine/pyrimidine phosphoribosyltransferase family. GfcR subfamily.</text>
</comment>
<dbReference type="AlphaFoldDB" id="A0A075G7Z7"/>
<name>A0A075G7Z7_9EURY</name>
<dbReference type="InterPro" id="IPR000836">
    <property type="entry name" value="PRTase_dom"/>
</dbReference>
<evidence type="ECO:0000313" key="6">
    <source>
        <dbReference type="EMBL" id="AIE99479.1"/>
    </source>
</evidence>
<dbReference type="GO" id="GO:0003677">
    <property type="term" value="F:DNA binding"/>
    <property type="evidence" value="ECO:0007669"/>
    <property type="project" value="UniProtKB-UniRule"/>
</dbReference>
<dbReference type="GO" id="GO:0006222">
    <property type="term" value="P:UMP biosynthetic process"/>
    <property type="evidence" value="ECO:0007669"/>
    <property type="project" value="TreeGrafter"/>
</dbReference>
<accession>A0A075G7Z7</accession>
<dbReference type="GO" id="GO:0010468">
    <property type="term" value="P:regulation of gene expression"/>
    <property type="evidence" value="ECO:0007669"/>
    <property type="project" value="UniProtKB-UniRule"/>
</dbReference>
<keyword evidence="6" id="KW-0328">Glycosyltransferase</keyword>
<dbReference type="InterPro" id="IPR022854">
    <property type="entry name" value="GfcR-like"/>
</dbReference>
<feature type="domain" description="Phosphoribosyltransferase" evidence="5">
    <location>
        <begin position="67"/>
        <end position="181"/>
    </location>
</feature>
<organism evidence="6">
    <name type="scientific">uncultured marine group II/III euryarchaeote KM3_110_C01</name>
    <dbReference type="NCBI Taxonomy" id="1457851"/>
    <lineage>
        <taxon>Archaea</taxon>
        <taxon>Methanobacteriati</taxon>
        <taxon>Methanobacteriota</taxon>
        <taxon>environmental samples</taxon>
    </lineage>
</organism>
<sequence length="198" mass="21635">MSIETLSERANELREKGLSTREICQELHLSRATVEWLLAKQASEPGERPPADVKAGWRSIGVSGFRMRAIAEIMADIILEEQEKHDFDVEVIAGVMANGVPLGTLISELLEVDFAMVRPSREDTSIDFASNFAGLKDKAVVIIDDVVSSGATSREVIEFVKQEGGEPVLVIVVVNKRAENELDGVPLRALVRARPVGT</sequence>
<evidence type="ECO:0000256" key="1">
    <source>
        <dbReference type="ARBA" id="ARBA00023015"/>
    </source>
</evidence>
<keyword evidence="1 4" id="KW-0805">Transcription regulation</keyword>
<dbReference type="GO" id="GO:0019856">
    <property type="term" value="P:pyrimidine nucleobase biosynthetic process"/>
    <property type="evidence" value="ECO:0007669"/>
    <property type="project" value="TreeGrafter"/>
</dbReference>
<reference evidence="6" key="1">
    <citation type="journal article" date="2014" name="Genome Biol. Evol.">
        <title>Pangenome evidence for extensive interdomain horizontal transfer affecting lineage core and shell genes in uncultured planktonic thaumarchaeota and euryarchaeota.</title>
        <authorList>
            <person name="Deschamps P."/>
            <person name="Zivanovic Y."/>
            <person name="Moreira D."/>
            <person name="Rodriguez-Valera F."/>
            <person name="Lopez-Garcia P."/>
        </authorList>
    </citation>
    <scope>NUCLEOTIDE SEQUENCE</scope>
</reference>
<keyword evidence="3 4" id="KW-0804">Transcription</keyword>
<dbReference type="GO" id="GO:0004588">
    <property type="term" value="F:orotate phosphoribosyltransferase activity"/>
    <property type="evidence" value="ECO:0007669"/>
    <property type="project" value="TreeGrafter"/>
</dbReference>
<dbReference type="PANTHER" id="PTHR19278">
    <property type="entry name" value="OROTATE PHOSPHORIBOSYLTRANSFERASE"/>
    <property type="match status" value="1"/>
</dbReference>
<keyword evidence="6" id="KW-0808">Transferase</keyword>
<proteinExistence type="inferred from homology"/>
<comment type="domain">
    <text evidence="4">Contains an N-terminal DNA-binding winged helix-turn-helix domain and a C-terminal regulatory domain (or effector binding domain) resembling phosphoribosyltransferase (PRT) domain.</text>
</comment>
<dbReference type="SUPFAM" id="SSF53271">
    <property type="entry name" value="PRTase-like"/>
    <property type="match status" value="1"/>
</dbReference>
<dbReference type="NCBIfam" id="NF002620">
    <property type="entry name" value="PRK02277.1"/>
    <property type="match status" value="1"/>
</dbReference>
<protein>
    <recommendedName>
        <fullName evidence="4">Transcriptional regulator GfcR</fullName>
    </recommendedName>
</protein>
<dbReference type="HAMAP" id="MF_01214">
    <property type="entry name" value="GfcR"/>
    <property type="match status" value="1"/>
</dbReference>
<evidence type="ECO:0000256" key="4">
    <source>
        <dbReference type="HAMAP-Rule" id="MF_01214"/>
    </source>
</evidence>
<evidence type="ECO:0000256" key="2">
    <source>
        <dbReference type="ARBA" id="ARBA00023125"/>
    </source>
</evidence>
<dbReference type="Gene3D" id="3.40.50.2020">
    <property type="match status" value="1"/>
</dbReference>
<dbReference type="PANTHER" id="PTHR19278:SF41">
    <property type="entry name" value="PYRE-LIKE PROTEIN"/>
    <property type="match status" value="1"/>
</dbReference>
<dbReference type="Pfam" id="PF00156">
    <property type="entry name" value="Pribosyltran"/>
    <property type="match status" value="1"/>
</dbReference>
<gene>
    <name evidence="6" type="primary">pyrE</name>
    <name evidence="4" type="synonym">gfcR</name>
</gene>
<dbReference type="CDD" id="cd06223">
    <property type="entry name" value="PRTases_typeI"/>
    <property type="match status" value="1"/>
</dbReference>
<dbReference type="InterPro" id="IPR029057">
    <property type="entry name" value="PRTase-like"/>
</dbReference>
<dbReference type="EMBL" id="KF900564">
    <property type="protein sequence ID" value="AIE99479.1"/>
    <property type="molecule type" value="Genomic_DNA"/>
</dbReference>
<evidence type="ECO:0000256" key="3">
    <source>
        <dbReference type="ARBA" id="ARBA00023163"/>
    </source>
</evidence>